<feature type="transmembrane region" description="Helical" evidence="1">
    <location>
        <begin position="187"/>
        <end position="205"/>
    </location>
</feature>
<name>A0A177ZJG2_9BACI</name>
<feature type="transmembrane region" description="Helical" evidence="1">
    <location>
        <begin position="60"/>
        <end position="78"/>
    </location>
</feature>
<dbReference type="Gene3D" id="2.30.42.10">
    <property type="match status" value="1"/>
</dbReference>
<protein>
    <submittedName>
        <fullName evidence="2">Signal protein PDZ</fullName>
    </submittedName>
</protein>
<feature type="transmembrane region" description="Helical" evidence="1">
    <location>
        <begin position="84"/>
        <end position="101"/>
    </location>
</feature>
<keyword evidence="1" id="KW-0472">Membrane</keyword>
<dbReference type="OrthoDB" id="198399at2"/>
<dbReference type="EMBL" id="LDJR01000058">
    <property type="protein sequence ID" value="OAK67945.1"/>
    <property type="molecule type" value="Genomic_DNA"/>
</dbReference>
<accession>A0A177ZJG2</accession>
<feature type="transmembrane region" description="Helical" evidence="1">
    <location>
        <begin position="139"/>
        <end position="159"/>
    </location>
</feature>
<reference evidence="2 3" key="1">
    <citation type="submission" date="2015-05" db="EMBL/GenBank/DDBJ databases">
        <title>Comparison of genome.</title>
        <authorList>
            <person name="Zheng Z."/>
            <person name="Sun M."/>
        </authorList>
    </citation>
    <scope>NUCLEOTIDE SEQUENCE [LARGE SCALE GENOMIC DNA]</scope>
    <source>
        <strain evidence="2 3">G25-74</strain>
    </source>
</reference>
<dbReference type="InterPro" id="IPR036034">
    <property type="entry name" value="PDZ_sf"/>
</dbReference>
<keyword evidence="1" id="KW-1133">Transmembrane helix</keyword>
<dbReference type="SUPFAM" id="SSF50156">
    <property type="entry name" value="PDZ domain-like"/>
    <property type="match status" value="1"/>
</dbReference>
<dbReference type="PATRIC" id="fig|217031.6.peg.3923"/>
<feature type="transmembrane region" description="Helical" evidence="1">
    <location>
        <begin position="108"/>
        <end position="127"/>
    </location>
</feature>
<evidence type="ECO:0000313" key="3">
    <source>
        <dbReference type="Proteomes" id="UP000077881"/>
    </source>
</evidence>
<comment type="caution">
    <text evidence="2">The sequence shown here is derived from an EMBL/GenBank/DDBJ whole genome shotgun (WGS) entry which is preliminary data.</text>
</comment>
<organism evidence="2 3">
    <name type="scientific">Lederbergia galactosidilytica</name>
    <dbReference type="NCBI Taxonomy" id="217031"/>
    <lineage>
        <taxon>Bacteria</taxon>
        <taxon>Bacillati</taxon>
        <taxon>Bacillota</taxon>
        <taxon>Bacilli</taxon>
        <taxon>Bacillales</taxon>
        <taxon>Bacillaceae</taxon>
        <taxon>Lederbergia</taxon>
    </lineage>
</organism>
<proteinExistence type="predicted"/>
<dbReference type="AlphaFoldDB" id="A0A177ZJG2"/>
<evidence type="ECO:0000313" key="2">
    <source>
        <dbReference type="EMBL" id="OAK67945.1"/>
    </source>
</evidence>
<keyword evidence="1" id="KW-0812">Transmembrane</keyword>
<keyword evidence="3" id="KW-1185">Reference proteome</keyword>
<evidence type="ECO:0000256" key="1">
    <source>
        <dbReference type="SAM" id="Phobius"/>
    </source>
</evidence>
<feature type="transmembrane region" description="Helical" evidence="1">
    <location>
        <begin position="245"/>
        <end position="263"/>
    </location>
</feature>
<feature type="transmembrane region" description="Helical" evidence="1">
    <location>
        <begin position="20"/>
        <end position="39"/>
    </location>
</feature>
<dbReference type="STRING" id="217031.ABB05_18090"/>
<sequence length="398" mass="44990">MWRDLEWTVEIVKGLGRMLLHPVFYFSMIWVLLAGFWRIKRERHDFHVRVHTIYLELRHLFPAGILVGIVLSIVSIMLGLTIPLKLLVILAVVTIVLTVIGNARLLSAAFTVGIPLLLLSSFSLFSFEWDFLDQMDSNYLLGATVMLGLLLVAEGFLMINNGVQDVSPKLRTSRRGLTVGALQTKRFWLLPTFLFLPSGVLSLPFDWWPVISFGQEGYSLVLLPFLLGFQQQIQTELAEAAVKRMGKNVLLLGLLVLAVSIMSSLLLPIYAAIMTSVLALIGRIWLAYRHRVRENNNPYYFAPRNSGVMVLDVLPNSPADKMGLKTGEIIQTCNKVEVNNQDEMYHALSKNRAYCKLEVFDNNNEIRIVQGALYEGDHHELGILFIENHEVSQSNKVI</sequence>
<feature type="transmembrane region" description="Helical" evidence="1">
    <location>
        <begin position="217"/>
        <end position="233"/>
    </location>
</feature>
<dbReference type="Proteomes" id="UP000077881">
    <property type="component" value="Unassembled WGS sequence"/>
</dbReference>
<gene>
    <name evidence="2" type="ORF">ABB05_18090</name>
</gene>